<proteinExistence type="predicted"/>
<evidence type="ECO:0000313" key="2">
    <source>
        <dbReference type="Proteomes" id="UP000838686"/>
    </source>
</evidence>
<evidence type="ECO:0000313" key="1">
    <source>
        <dbReference type="EMBL" id="CAH1203516.1"/>
    </source>
</evidence>
<accession>A0ABN8GFW3</accession>
<dbReference type="EMBL" id="CAKMMF010000009">
    <property type="protein sequence ID" value="CAH1203516.1"/>
    <property type="molecule type" value="Genomic_DNA"/>
</dbReference>
<protein>
    <submittedName>
        <fullName evidence="1">Uncharacterized protein</fullName>
    </submittedName>
</protein>
<comment type="caution">
    <text evidence="1">The sequence shown here is derived from an EMBL/GenBank/DDBJ whole genome shotgun (WGS) entry which is preliminary data.</text>
</comment>
<sequence>MIGRSFCLHSGMYKLHTTDQQIVRMSDSDGLDNRYLALRDSNDIELLIERMNKHKWTHIEQVGSGYFFEKNNQRVVVTAKIWHRNYIIYRVQNNVVNLEG</sequence>
<organism evidence="1 2">
    <name type="scientific">Paenibacillus plantiphilus</name>
    <dbReference type="NCBI Taxonomy" id="2905650"/>
    <lineage>
        <taxon>Bacteria</taxon>
        <taxon>Bacillati</taxon>
        <taxon>Bacillota</taxon>
        <taxon>Bacilli</taxon>
        <taxon>Bacillales</taxon>
        <taxon>Paenibacillaceae</taxon>
        <taxon>Paenibacillus</taxon>
    </lineage>
</organism>
<dbReference type="Proteomes" id="UP000838686">
    <property type="component" value="Unassembled WGS sequence"/>
</dbReference>
<gene>
    <name evidence="1" type="ORF">PAECIP111893_01987</name>
</gene>
<name>A0ABN8GFW3_9BACL</name>
<keyword evidence="2" id="KW-1185">Reference proteome</keyword>
<reference evidence="1" key="1">
    <citation type="submission" date="2022-01" db="EMBL/GenBank/DDBJ databases">
        <authorList>
            <person name="Criscuolo A."/>
        </authorList>
    </citation>
    <scope>NUCLEOTIDE SEQUENCE</scope>
    <source>
        <strain evidence="1">CIP111893</strain>
    </source>
</reference>
<dbReference type="RefSeq" id="WP_236340864.1">
    <property type="nucleotide sequence ID" value="NZ_CAKMMF010000009.1"/>
</dbReference>